<dbReference type="AlphaFoldDB" id="A0AAV4VVF2"/>
<organism evidence="1 2">
    <name type="scientific">Caerostris darwini</name>
    <dbReference type="NCBI Taxonomy" id="1538125"/>
    <lineage>
        <taxon>Eukaryota</taxon>
        <taxon>Metazoa</taxon>
        <taxon>Ecdysozoa</taxon>
        <taxon>Arthropoda</taxon>
        <taxon>Chelicerata</taxon>
        <taxon>Arachnida</taxon>
        <taxon>Araneae</taxon>
        <taxon>Araneomorphae</taxon>
        <taxon>Entelegynae</taxon>
        <taxon>Araneoidea</taxon>
        <taxon>Araneidae</taxon>
        <taxon>Caerostris</taxon>
    </lineage>
</organism>
<reference evidence="1 2" key="1">
    <citation type="submission" date="2021-06" db="EMBL/GenBank/DDBJ databases">
        <title>Caerostris darwini draft genome.</title>
        <authorList>
            <person name="Kono N."/>
            <person name="Arakawa K."/>
        </authorList>
    </citation>
    <scope>NUCLEOTIDE SEQUENCE [LARGE SCALE GENOMIC DNA]</scope>
</reference>
<evidence type="ECO:0000313" key="2">
    <source>
        <dbReference type="Proteomes" id="UP001054837"/>
    </source>
</evidence>
<comment type="caution">
    <text evidence="1">The sequence shown here is derived from an EMBL/GenBank/DDBJ whole genome shotgun (WGS) entry which is preliminary data.</text>
</comment>
<dbReference type="EMBL" id="BPLQ01013751">
    <property type="protein sequence ID" value="GIY74407.1"/>
    <property type="molecule type" value="Genomic_DNA"/>
</dbReference>
<keyword evidence="2" id="KW-1185">Reference proteome</keyword>
<sequence>MLTYPVRGFEVISTFMHFPNGDVEPYDTAFITQSQGLVDACYLFRSHKMPQNRSDFADLTVSSQKLSALRYLTRTKCDLEIRKLGMLPVNGNASHTLC</sequence>
<gene>
    <name evidence="1" type="ORF">CDAR_226931</name>
</gene>
<dbReference type="Proteomes" id="UP001054837">
    <property type="component" value="Unassembled WGS sequence"/>
</dbReference>
<accession>A0AAV4VVF2</accession>
<name>A0AAV4VVF2_9ARAC</name>
<evidence type="ECO:0000313" key="1">
    <source>
        <dbReference type="EMBL" id="GIY74407.1"/>
    </source>
</evidence>
<protein>
    <submittedName>
        <fullName evidence="1">Uncharacterized protein</fullName>
    </submittedName>
</protein>
<proteinExistence type="predicted"/>